<evidence type="ECO:0000256" key="6">
    <source>
        <dbReference type="ARBA" id="ARBA00023601"/>
    </source>
</evidence>
<comment type="cofactor">
    <cofactor evidence="1">
        <name>[4Fe-4S] cluster</name>
        <dbReference type="ChEBI" id="CHEBI:49883"/>
    </cofactor>
</comment>
<dbReference type="GO" id="GO:0016491">
    <property type="term" value="F:oxidoreductase activity"/>
    <property type="evidence" value="ECO:0007669"/>
    <property type="project" value="InterPro"/>
</dbReference>
<dbReference type="InterPro" id="IPR013785">
    <property type="entry name" value="Aldolase_TIM"/>
</dbReference>
<dbReference type="SFLD" id="SFLDG01067">
    <property type="entry name" value="SPASM/twitch_domain_containing"/>
    <property type="match status" value="1"/>
</dbReference>
<dbReference type="NCBIfam" id="TIGR04085">
    <property type="entry name" value="rSAM_more_4Fe4S"/>
    <property type="match status" value="1"/>
</dbReference>
<organism evidence="8 9">
    <name type="scientific">Myxacorys almedinensis A</name>
    <dbReference type="NCBI Taxonomy" id="2690445"/>
    <lineage>
        <taxon>Bacteria</taxon>
        <taxon>Bacillati</taxon>
        <taxon>Cyanobacteriota</taxon>
        <taxon>Cyanophyceae</taxon>
        <taxon>Leptolyngbyales</taxon>
        <taxon>Leptolyngbyaceae</taxon>
        <taxon>Myxacorys</taxon>
        <taxon>Myxacorys almedinensis</taxon>
    </lineage>
</organism>
<gene>
    <name evidence="8" type="ORF">GS601_10170</name>
</gene>
<dbReference type="CDD" id="cd01335">
    <property type="entry name" value="Radical_SAM"/>
    <property type="match status" value="1"/>
</dbReference>
<evidence type="ECO:0000313" key="8">
    <source>
        <dbReference type="EMBL" id="NDJ17650.1"/>
    </source>
</evidence>
<feature type="domain" description="Radical SAM core" evidence="7">
    <location>
        <begin position="96"/>
        <end position="233"/>
    </location>
</feature>
<dbReference type="UniPathway" id="UPA00782"/>
<keyword evidence="3" id="KW-0479">Metal-binding</keyword>
<dbReference type="InterPro" id="IPR023885">
    <property type="entry name" value="4Fe4S-binding_SPASM_dom"/>
</dbReference>
<evidence type="ECO:0000256" key="5">
    <source>
        <dbReference type="ARBA" id="ARBA00023014"/>
    </source>
</evidence>
<name>A0A8J7Z1S6_9CYAN</name>
<keyword evidence="2" id="KW-0949">S-adenosyl-L-methionine</keyword>
<dbReference type="Proteomes" id="UP000646053">
    <property type="component" value="Unassembled WGS sequence"/>
</dbReference>
<evidence type="ECO:0000256" key="4">
    <source>
        <dbReference type="ARBA" id="ARBA00023004"/>
    </source>
</evidence>
<dbReference type="GO" id="GO:0051536">
    <property type="term" value="F:iron-sulfur cluster binding"/>
    <property type="evidence" value="ECO:0007669"/>
    <property type="project" value="UniProtKB-KW"/>
</dbReference>
<dbReference type="InterPro" id="IPR023867">
    <property type="entry name" value="Sulphatase_maturase_rSAM"/>
</dbReference>
<keyword evidence="5" id="KW-0411">Iron-sulfur</keyword>
<dbReference type="EMBL" id="WVIE01000010">
    <property type="protein sequence ID" value="NDJ17650.1"/>
    <property type="molecule type" value="Genomic_DNA"/>
</dbReference>
<dbReference type="GO" id="GO:0046872">
    <property type="term" value="F:metal ion binding"/>
    <property type="evidence" value="ECO:0007669"/>
    <property type="project" value="UniProtKB-KW"/>
</dbReference>
<evidence type="ECO:0000256" key="2">
    <source>
        <dbReference type="ARBA" id="ARBA00022691"/>
    </source>
</evidence>
<evidence type="ECO:0000259" key="7">
    <source>
        <dbReference type="Pfam" id="PF04055"/>
    </source>
</evidence>
<evidence type="ECO:0000256" key="1">
    <source>
        <dbReference type="ARBA" id="ARBA00001966"/>
    </source>
</evidence>
<dbReference type="InterPro" id="IPR058240">
    <property type="entry name" value="rSAM_sf"/>
</dbReference>
<keyword evidence="4" id="KW-0408">Iron</keyword>
<proteinExistence type="inferred from homology"/>
<dbReference type="PANTHER" id="PTHR43273:SF3">
    <property type="entry name" value="ANAEROBIC SULFATASE-MATURATING ENZYME HOMOLOG ASLB-RELATED"/>
    <property type="match status" value="1"/>
</dbReference>
<reference evidence="8" key="1">
    <citation type="submission" date="2019-12" db="EMBL/GenBank/DDBJ databases">
        <title>High-Quality draft genome sequences of three cyanobacteria isolated from the limestone walls of the Old Cathedral of Coimbra.</title>
        <authorList>
            <person name="Tiago I."/>
            <person name="Soares F."/>
            <person name="Portugal A."/>
        </authorList>
    </citation>
    <scope>NUCLEOTIDE SEQUENCE</scope>
    <source>
        <strain evidence="8">A</strain>
    </source>
</reference>
<comment type="caution">
    <text evidence="8">The sequence shown here is derived from an EMBL/GenBank/DDBJ whole genome shotgun (WGS) entry which is preliminary data.</text>
</comment>
<keyword evidence="9" id="KW-1185">Reference proteome</keyword>
<dbReference type="Pfam" id="PF04055">
    <property type="entry name" value="Radical_SAM"/>
    <property type="match status" value="1"/>
</dbReference>
<evidence type="ECO:0000313" key="9">
    <source>
        <dbReference type="Proteomes" id="UP000646053"/>
    </source>
</evidence>
<dbReference type="PANTHER" id="PTHR43273">
    <property type="entry name" value="ANAEROBIC SULFATASE-MATURATING ENZYME HOMOLOG ASLB-RELATED"/>
    <property type="match status" value="1"/>
</dbReference>
<protein>
    <submittedName>
        <fullName evidence="8">SPASM domain-containing protein</fullName>
    </submittedName>
</protein>
<dbReference type="SUPFAM" id="SSF102114">
    <property type="entry name" value="Radical SAM enzymes"/>
    <property type="match status" value="1"/>
</dbReference>
<dbReference type="AlphaFoldDB" id="A0A8J7Z1S6"/>
<dbReference type="Gene3D" id="3.20.20.70">
    <property type="entry name" value="Aldolase class I"/>
    <property type="match status" value="1"/>
</dbReference>
<comment type="similarity">
    <text evidence="6">Belongs to the radical SAM superfamily. Anaerobic sulfatase-maturating enzyme family.</text>
</comment>
<dbReference type="InterPro" id="IPR007197">
    <property type="entry name" value="rSAM"/>
</dbReference>
<accession>A0A8J7Z1S6</accession>
<dbReference type="SFLD" id="SFLDS00029">
    <property type="entry name" value="Radical_SAM"/>
    <property type="match status" value="1"/>
</dbReference>
<evidence type="ECO:0000256" key="3">
    <source>
        <dbReference type="ARBA" id="ARBA00022723"/>
    </source>
</evidence>
<sequence length="452" mass="50964">MKLSRYHVVTQPFFDEIGTQFKRVLFATRTSNVCAIDDASWTLLETGAFEQLSQDMVADLVEMELLVPSSEDELMTILDRNDAASQDDDTLFFSVQPTAMCQLGCHYCGQEHRNKQMSDIDQERLLERARTKLSERQFRTFGVTWFGAEPLIGLPVIRNLAPKFRALAEEFGCVYESKMVTNGLALTEAVATELVQEFDVRLLEITIDGLAEFHDARRMQKSGMPTFEKIFANTVAVARRTDLDVYVSVRCNVDAQNYESVTPLLLKFAEEGVQDRINFYVAPIHSWGNDAHTRSLSADEFAAWEIQWMSEKIELGFSTKLIPARQPITCMATRPHSELVDADGLVYNCTEVSYVPAYGTPNEYAIEHLNGQSMSGTRDRLGDFTQRVRRGEFNCPSCRMLPVCGGACPKAWQEGLEPCPSAKRNIEQRLLLSYAVSRIEQQNTVNAEALLA</sequence>